<dbReference type="PANTHER" id="PTHR30069">
    <property type="entry name" value="TONB-DEPENDENT OUTER MEMBRANE RECEPTOR"/>
    <property type="match status" value="1"/>
</dbReference>
<dbReference type="InterPro" id="IPR036942">
    <property type="entry name" value="Beta-barrel_TonB_sf"/>
</dbReference>
<dbReference type="InterPro" id="IPR039426">
    <property type="entry name" value="TonB-dep_rcpt-like"/>
</dbReference>
<evidence type="ECO:0000313" key="10">
    <source>
        <dbReference type="Proteomes" id="UP001409291"/>
    </source>
</evidence>
<keyword evidence="7" id="KW-0732">Signal</keyword>
<sequence length="1101" mass="120066">MKRPLLFFALVLASYGTIHAQVTTSSVTGVVKESSGQLTSGATIKATHVPSGTVYSGSANAAGRFNLANMRVGGPYKIIVTYVGQQPLIFDDVYLQLGEPFVLNPVFGNQATNLEEVVVTGRNTLKSEKNGASTIVGRRQIETLPSITRSVNDLTRLTPQANGTSIGGGNFRSNNFTLDGANFNNQFGIGSNVPADGSPISIDAIEQISVNVTPYDVRQSGFTGAAINAVTRSGRNEFFGSAFYTGRSDKQQGTRIGDVLTPVNQLSVKQYGVSLGGPIIKDKLFFFVNLEQNKTEEPGPVKIASSPSNQFGAPGTPSYVARPTETFMNEVSSYLKDKYGYDTGPYQGYSNKSNNDKIFARLDWNIADNHKINFRYNQVKAKTPATISNSYTGSGVSGISRTGSNALHFSNSNYFQETNLYSATLEYTGKLGNVNSSARISYVNQDEPRSVNGGLFPLVDIKQGDNVITTFGYEPFSYGNLRSVKTWTANYDLNYSLNNHDFTAGLQFESSDVKNGFQRFGAGYYLFNSWDDFKNGVKASNYALTYPLTSDGSQAFPGFKFNQWSLYVQDQFTVNDKLKLTGGLRFELPGYPDVSQVKEHPLISALTFDDGLKVNTGVLPKTKVMISPRFGFNYDMLGDRSLMLRGGTGVFTGRIPFVWIVSQSGDSGMLQASVTKSGNDVPDFSPDIKANYPSTIADPTTSISSSNISVMDPNLKFPSTWKSSLAVDYKLPFGLVGTLEGIYNKDINAVVARNVNLADPKEMNIAGYADHRFIYGDANIDKYINKLDKGQASSTGKGAFSAIQMSNQKGGHYWSITAQLAKTFEDGFSASLAYTRSGAKNYGDGSGSQIANLWSLPYQSIGNSNIPTLGYTDNVLPDRLVGSASYTNKWIKNLNTAITVFYSGSSTGRVSYAYSADFNRDGQNNDLIYVPKDASEIHFVDIAASPGSIYGGKAYTAKEQSDIFFAMVDGDDYLKSRKGQYAERNGGTMPWRHQFDLRISQELFSGIAGGKNSLEFFWDVFNIGNLFNSDWGVFKTSNNLLLIPTNMSGTSSTSGLDVQGNVNPTFRLNGANGDVIRATTRVNETITSTYYMQFGIKFKFN</sequence>
<dbReference type="EMBL" id="JBDJNQ010000007">
    <property type="protein sequence ID" value="MEN5378533.1"/>
    <property type="molecule type" value="Genomic_DNA"/>
</dbReference>
<evidence type="ECO:0000259" key="8">
    <source>
        <dbReference type="Pfam" id="PF25183"/>
    </source>
</evidence>
<evidence type="ECO:0000256" key="7">
    <source>
        <dbReference type="SAM" id="SignalP"/>
    </source>
</evidence>
<reference evidence="9 10" key="1">
    <citation type="submission" date="2024-04" db="EMBL/GenBank/DDBJ databases">
        <title>WGS of bacteria from Torrens River.</title>
        <authorList>
            <person name="Wyrsch E.R."/>
            <person name="Drigo B."/>
        </authorList>
    </citation>
    <scope>NUCLEOTIDE SEQUENCE [LARGE SCALE GENOMIC DNA]</scope>
    <source>
        <strain evidence="9 10">TWI391</strain>
    </source>
</reference>
<dbReference type="Pfam" id="PF25183">
    <property type="entry name" value="OMP_b-brl_4"/>
    <property type="match status" value="1"/>
</dbReference>
<accession>A0ABV0BX47</accession>
<comment type="caution">
    <text evidence="9">The sequence shown here is derived from an EMBL/GenBank/DDBJ whole genome shotgun (WGS) entry which is preliminary data.</text>
</comment>
<feature type="chain" id="PRO_5046513601" evidence="7">
    <location>
        <begin position="21"/>
        <end position="1101"/>
    </location>
</feature>
<proteinExistence type="predicted"/>
<evidence type="ECO:0000256" key="2">
    <source>
        <dbReference type="ARBA" id="ARBA00022448"/>
    </source>
</evidence>
<dbReference type="Pfam" id="PF13620">
    <property type="entry name" value="CarboxypepD_reg"/>
    <property type="match status" value="1"/>
</dbReference>
<dbReference type="InterPro" id="IPR037066">
    <property type="entry name" value="Plug_dom_sf"/>
</dbReference>
<dbReference type="SUPFAM" id="SSF56935">
    <property type="entry name" value="Porins"/>
    <property type="match status" value="1"/>
</dbReference>
<evidence type="ECO:0000256" key="1">
    <source>
        <dbReference type="ARBA" id="ARBA00004571"/>
    </source>
</evidence>
<evidence type="ECO:0000256" key="4">
    <source>
        <dbReference type="ARBA" id="ARBA00022692"/>
    </source>
</evidence>
<evidence type="ECO:0000256" key="6">
    <source>
        <dbReference type="ARBA" id="ARBA00023237"/>
    </source>
</evidence>
<keyword evidence="2" id="KW-0813">Transport</keyword>
<keyword evidence="10" id="KW-1185">Reference proteome</keyword>
<keyword evidence="3" id="KW-1134">Transmembrane beta strand</keyword>
<comment type="subcellular location">
    <subcellularLocation>
        <location evidence="1">Cell outer membrane</location>
        <topology evidence="1">Multi-pass membrane protein</topology>
    </subcellularLocation>
</comment>
<keyword evidence="6" id="KW-0998">Cell outer membrane</keyword>
<gene>
    <name evidence="9" type="ORF">ABE541_14815</name>
</gene>
<dbReference type="InterPro" id="IPR013784">
    <property type="entry name" value="Carb-bd-like_fold"/>
</dbReference>
<feature type="signal peptide" evidence="7">
    <location>
        <begin position="1"/>
        <end position="20"/>
    </location>
</feature>
<dbReference type="RefSeq" id="WP_346581597.1">
    <property type="nucleotide sequence ID" value="NZ_JBDJNQ010000007.1"/>
</dbReference>
<keyword evidence="5" id="KW-0472">Membrane</keyword>
<keyword evidence="4" id="KW-0812">Transmembrane</keyword>
<dbReference type="InterPro" id="IPR057601">
    <property type="entry name" value="Oar-like_b-barrel"/>
</dbReference>
<name>A0ABV0BX47_9SPHI</name>
<evidence type="ECO:0000313" key="9">
    <source>
        <dbReference type="EMBL" id="MEN5378533.1"/>
    </source>
</evidence>
<evidence type="ECO:0000256" key="5">
    <source>
        <dbReference type="ARBA" id="ARBA00023136"/>
    </source>
</evidence>
<protein>
    <submittedName>
        <fullName evidence="9">Carboxypeptidase regulatory-like domain-containing protein</fullName>
    </submittedName>
</protein>
<dbReference type="SUPFAM" id="SSF49452">
    <property type="entry name" value="Starch-binding domain-like"/>
    <property type="match status" value="1"/>
</dbReference>
<feature type="domain" description="TonB-dependent transporter Oar-like beta-barrel" evidence="8">
    <location>
        <begin position="230"/>
        <end position="1027"/>
    </location>
</feature>
<organism evidence="9 10">
    <name type="scientific">Sphingobacterium kitahiroshimense</name>
    <dbReference type="NCBI Taxonomy" id="470446"/>
    <lineage>
        <taxon>Bacteria</taxon>
        <taxon>Pseudomonadati</taxon>
        <taxon>Bacteroidota</taxon>
        <taxon>Sphingobacteriia</taxon>
        <taxon>Sphingobacteriales</taxon>
        <taxon>Sphingobacteriaceae</taxon>
        <taxon>Sphingobacterium</taxon>
    </lineage>
</organism>
<dbReference type="Proteomes" id="UP001409291">
    <property type="component" value="Unassembled WGS sequence"/>
</dbReference>
<dbReference type="PANTHER" id="PTHR30069:SF46">
    <property type="entry name" value="OAR PROTEIN"/>
    <property type="match status" value="1"/>
</dbReference>
<dbReference type="Gene3D" id="2.170.130.10">
    <property type="entry name" value="TonB-dependent receptor, plug domain"/>
    <property type="match status" value="1"/>
</dbReference>
<dbReference type="Gene3D" id="2.40.170.20">
    <property type="entry name" value="TonB-dependent receptor, beta-barrel domain"/>
    <property type="match status" value="1"/>
</dbReference>
<evidence type="ECO:0000256" key="3">
    <source>
        <dbReference type="ARBA" id="ARBA00022452"/>
    </source>
</evidence>